<protein>
    <submittedName>
        <fullName evidence="3">Inter-alpha-trypsin inhibitor heavy chain H3</fullName>
    </submittedName>
</protein>
<evidence type="ECO:0000259" key="2">
    <source>
        <dbReference type="PROSITE" id="PS51468"/>
    </source>
</evidence>
<comment type="caution">
    <text evidence="3">The sequence shown here is derived from an EMBL/GenBank/DDBJ whole genome shotgun (WGS) entry which is preliminary data.</text>
</comment>
<dbReference type="InterPro" id="IPR013694">
    <property type="entry name" value="VIT"/>
</dbReference>
<keyword evidence="1" id="KW-0732">Signal</keyword>
<dbReference type="Proteomes" id="UP001228049">
    <property type="component" value="Unassembled WGS sequence"/>
</dbReference>
<evidence type="ECO:0000313" key="4">
    <source>
        <dbReference type="Proteomes" id="UP001228049"/>
    </source>
</evidence>
<evidence type="ECO:0000313" key="3">
    <source>
        <dbReference type="EMBL" id="KAK1906265.1"/>
    </source>
</evidence>
<name>A0AAD9CPF9_DISEL</name>
<dbReference type="PANTHER" id="PTHR10338:SF115">
    <property type="entry name" value="INTER-ALPHA-TRYPSIN INHIBITOR HEAVY CHAIN H3"/>
    <property type="match status" value="1"/>
</dbReference>
<dbReference type="EMBL" id="JASDAP010000001">
    <property type="protein sequence ID" value="KAK1906265.1"/>
    <property type="molecule type" value="Genomic_DNA"/>
</dbReference>
<feature type="domain" description="VIT" evidence="2">
    <location>
        <begin position="33"/>
        <end position="172"/>
    </location>
</feature>
<sequence length="290" mass="32512">MSGLQGVGLLLLWGSACLGLPGLVRGALVISGDQEALQKRSTNEDMVEVHSVRLDCTVTSRFAHTVMTSKALNRANSSQEIFFEVDLPKTAFIANFSMASGRKMEKFSVSVNIAAESNVTFILTYEELLQRKLGRYEILTRVKPKQRVQEFQIVTNIYEPKGISYVDAHATFLSNELLPLVDKRVTDNKAHISFSPTMEEQRKCPDCEGTLIDGDFIVTSAKFGSRDCGFEIEQAELDAVPETNLSIAPCGDQNMQEYLDFAMERNDLQKPENWETASELYMKLKEYAQL</sequence>
<proteinExistence type="predicted"/>
<feature type="chain" id="PRO_5042053715" evidence="1">
    <location>
        <begin position="27"/>
        <end position="290"/>
    </location>
</feature>
<dbReference type="SMART" id="SM00609">
    <property type="entry name" value="VIT"/>
    <property type="match status" value="1"/>
</dbReference>
<organism evidence="3 4">
    <name type="scientific">Dissostichus eleginoides</name>
    <name type="common">Patagonian toothfish</name>
    <name type="synonym">Dissostichus amissus</name>
    <dbReference type="NCBI Taxonomy" id="100907"/>
    <lineage>
        <taxon>Eukaryota</taxon>
        <taxon>Metazoa</taxon>
        <taxon>Chordata</taxon>
        <taxon>Craniata</taxon>
        <taxon>Vertebrata</taxon>
        <taxon>Euteleostomi</taxon>
        <taxon>Actinopterygii</taxon>
        <taxon>Neopterygii</taxon>
        <taxon>Teleostei</taxon>
        <taxon>Neoteleostei</taxon>
        <taxon>Acanthomorphata</taxon>
        <taxon>Eupercaria</taxon>
        <taxon>Perciformes</taxon>
        <taxon>Notothenioidei</taxon>
        <taxon>Nototheniidae</taxon>
        <taxon>Dissostichus</taxon>
    </lineage>
</organism>
<accession>A0AAD9CPF9</accession>
<dbReference type="AlphaFoldDB" id="A0AAD9CPF9"/>
<gene>
    <name evidence="3" type="ORF">KUDE01_008666</name>
</gene>
<evidence type="ECO:0000256" key="1">
    <source>
        <dbReference type="SAM" id="SignalP"/>
    </source>
</evidence>
<dbReference type="PROSITE" id="PS51468">
    <property type="entry name" value="VIT"/>
    <property type="match status" value="1"/>
</dbReference>
<reference evidence="3" key="1">
    <citation type="submission" date="2023-04" db="EMBL/GenBank/DDBJ databases">
        <title>Chromosome-level genome of Chaenocephalus aceratus.</title>
        <authorList>
            <person name="Park H."/>
        </authorList>
    </citation>
    <scope>NUCLEOTIDE SEQUENCE</scope>
    <source>
        <strain evidence="3">DE</strain>
        <tissue evidence="3">Muscle</tissue>
    </source>
</reference>
<keyword evidence="4" id="KW-1185">Reference proteome</keyword>
<dbReference type="InterPro" id="IPR050934">
    <property type="entry name" value="ITIH"/>
</dbReference>
<feature type="signal peptide" evidence="1">
    <location>
        <begin position="1"/>
        <end position="26"/>
    </location>
</feature>
<dbReference type="Pfam" id="PF08487">
    <property type="entry name" value="VIT"/>
    <property type="match status" value="1"/>
</dbReference>
<dbReference type="PANTHER" id="PTHR10338">
    <property type="entry name" value="INTER-ALPHA-TRYPSIN INHIBITOR HEAVY CHAIN FAMILY MEMBER"/>
    <property type="match status" value="1"/>
</dbReference>